<feature type="domain" description="DUF5681" evidence="2">
    <location>
        <begin position="10"/>
        <end position="72"/>
    </location>
</feature>
<proteinExistence type="predicted"/>
<dbReference type="Proteomes" id="UP001156641">
    <property type="component" value="Unassembled WGS sequence"/>
</dbReference>
<feature type="region of interest" description="Disordered" evidence="1">
    <location>
        <begin position="1"/>
        <end position="29"/>
    </location>
</feature>
<dbReference type="EMBL" id="BSOS01000009">
    <property type="protein sequence ID" value="GLR66095.1"/>
    <property type="molecule type" value="Genomic_DNA"/>
</dbReference>
<dbReference type="RefSeq" id="WP_284256688.1">
    <property type="nucleotide sequence ID" value="NZ_BSOS01000009.1"/>
</dbReference>
<reference evidence="4" key="1">
    <citation type="journal article" date="2019" name="Int. J. Syst. Evol. Microbiol.">
        <title>The Global Catalogue of Microorganisms (GCM) 10K type strain sequencing project: providing services to taxonomists for standard genome sequencing and annotation.</title>
        <authorList>
            <consortium name="The Broad Institute Genomics Platform"/>
            <consortium name="The Broad Institute Genome Sequencing Center for Infectious Disease"/>
            <person name="Wu L."/>
            <person name="Ma J."/>
        </authorList>
    </citation>
    <scope>NUCLEOTIDE SEQUENCE [LARGE SCALE GENOMIC DNA]</scope>
    <source>
        <strain evidence="4">NBRC 112502</strain>
    </source>
</reference>
<organism evidence="3 4">
    <name type="scientific">Acidocella aquatica</name>
    <dbReference type="NCBI Taxonomy" id="1922313"/>
    <lineage>
        <taxon>Bacteria</taxon>
        <taxon>Pseudomonadati</taxon>
        <taxon>Pseudomonadota</taxon>
        <taxon>Alphaproteobacteria</taxon>
        <taxon>Acetobacterales</taxon>
        <taxon>Acidocellaceae</taxon>
        <taxon>Acidocella</taxon>
    </lineage>
</organism>
<evidence type="ECO:0000313" key="3">
    <source>
        <dbReference type="EMBL" id="GLR66095.1"/>
    </source>
</evidence>
<dbReference type="Pfam" id="PF18932">
    <property type="entry name" value="DUF5681"/>
    <property type="match status" value="1"/>
</dbReference>
<name>A0ABQ6A7Q3_9PROT</name>
<dbReference type="InterPro" id="IPR043736">
    <property type="entry name" value="DUF5681"/>
</dbReference>
<accession>A0ABQ6A7Q3</accession>
<comment type="caution">
    <text evidence="3">The sequence shown here is derived from an EMBL/GenBank/DDBJ whole genome shotgun (WGS) entry which is preliminary data.</text>
</comment>
<sequence>MTDNSGPKQAGRFKPGQSGNPAGRPKGVRHKAVEALDLLGRNASEEILLAVINSAKSGDARSAELVLRRIWPEVKSRPVVLPLEPVTDAASALEALGAITAAAADGVITIDEAQGLAGLIETTRRTIETAELETRIAALEAKK</sequence>
<protein>
    <recommendedName>
        <fullName evidence="2">DUF5681 domain-containing protein</fullName>
    </recommendedName>
</protein>
<evidence type="ECO:0000259" key="2">
    <source>
        <dbReference type="Pfam" id="PF18932"/>
    </source>
</evidence>
<evidence type="ECO:0000256" key="1">
    <source>
        <dbReference type="SAM" id="MobiDB-lite"/>
    </source>
</evidence>
<keyword evidence="4" id="KW-1185">Reference proteome</keyword>
<gene>
    <name evidence="3" type="ORF">GCM10010909_07730</name>
</gene>
<evidence type="ECO:0000313" key="4">
    <source>
        <dbReference type="Proteomes" id="UP001156641"/>
    </source>
</evidence>